<keyword evidence="1" id="KW-1133">Transmembrane helix</keyword>
<accession>A0A6P8WEM4</accession>
<dbReference type="CDD" id="cd21071">
    <property type="entry name" value="ELD_TRPML2"/>
    <property type="match status" value="1"/>
</dbReference>
<evidence type="ECO:0000259" key="2">
    <source>
        <dbReference type="Pfam" id="PF21381"/>
    </source>
</evidence>
<feature type="transmembrane region" description="Helical" evidence="1">
    <location>
        <begin position="403"/>
        <end position="425"/>
    </location>
</feature>
<keyword evidence="3" id="KW-1185">Reference proteome</keyword>
<feature type="transmembrane region" description="Helical" evidence="1">
    <location>
        <begin position="361"/>
        <end position="383"/>
    </location>
</feature>
<proteinExistence type="predicted"/>
<evidence type="ECO:0000256" key="1">
    <source>
        <dbReference type="SAM" id="Phobius"/>
    </source>
</evidence>
<feature type="domain" description="Mucolipin extracytosolic" evidence="2">
    <location>
        <begin position="77"/>
        <end position="261"/>
    </location>
</feature>
<organism evidence="3 4">
    <name type="scientific">Gymnodraco acuticeps</name>
    <name type="common">Antarctic dragonfish</name>
    <dbReference type="NCBI Taxonomy" id="8218"/>
    <lineage>
        <taxon>Eukaryota</taxon>
        <taxon>Metazoa</taxon>
        <taxon>Chordata</taxon>
        <taxon>Craniata</taxon>
        <taxon>Vertebrata</taxon>
        <taxon>Euteleostomi</taxon>
        <taxon>Actinopterygii</taxon>
        <taxon>Neopterygii</taxon>
        <taxon>Teleostei</taxon>
        <taxon>Neoteleostei</taxon>
        <taxon>Acanthomorphata</taxon>
        <taxon>Eupercaria</taxon>
        <taxon>Perciformes</taxon>
        <taxon>Notothenioidei</taxon>
        <taxon>Bathydraconidae</taxon>
        <taxon>Gymnodraco</taxon>
    </lineage>
</organism>
<dbReference type="RefSeq" id="XP_034085912.1">
    <property type="nucleotide sequence ID" value="XM_034230021.1"/>
</dbReference>
<dbReference type="AlphaFoldDB" id="A0A6P8WEM4"/>
<dbReference type="CTD" id="255231"/>
<keyword evidence="1" id="KW-0812">Transmembrane</keyword>
<dbReference type="GO" id="GO:0016020">
    <property type="term" value="C:membrane"/>
    <property type="evidence" value="ECO:0007669"/>
    <property type="project" value="TreeGrafter"/>
</dbReference>
<dbReference type="Proteomes" id="UP000515161">
    <property type="component" value="Unplaced"/>
</dbReference>
<dbReference type="PANTHER" id="PTHR12127:SF4">
    <property type="entry name" value="MUCOLIPIN-2"/>
    <property type="match status" value="1"/>
</dbReference>
<dbReference type="InterPro" id="IPR039031">
    <property type="entry name" value="Mucolipin"/>
</dbReference>
<feature type="transmembrane region" description="Helical" evidence="1">
    <location>
        <begin position="332"/>
        <end position="349"/>
    </location>
</feature>
<feature type="transmembrane region" description="Helical" evidence="1">
    <location>
        <begin position="275"/>
        <end position="299"/>
    </location>
</feature>
<name>A0A6P8WEM4_GYMAC</name>
<evidence type="ECO:0000313" key="4">
    <source>
        <dbReference type="RefSeq" id="XP_034085912.1"/>
    </source>
</evidence>
<dbReference type="Pfam" id="PF21381">
    <property type="entry name" value="MCLN_ECD"/>
    <property type="match status" value="1"/>
</dbReference>
<sequence>MELLVRYLDRSNSICSVSTQDIIKEDTLRDDLKYYFMSPCEKYRARGQKPWKLVVQILKIVMITTQLILFGLNNQLVVSYKEENMMALKNLFLKDYSGVDEDDYSVAVYNQQQVYDSLFFVLDQYSQLGRLSVGPISYAEDEEGKLLPLILCKEYYKRGTLDPSDEAFDIDSELETVCMSHDPKTANQWKTQNSSFFDLDFYRLVDIRATFQLKGINLQTVRSRELPDCYSFYVTITFDNQCHSGKVKIFLDIDVQSCACRDWKISGTAQKNTHYLLVFDAFVILVCLTSAVLCTRSIVLAVRLLQRFSRVFHENYNHKVCENDQKEFLNGWYVLVIVSDLLAIVGSILKMEIQAKSLTSYDVCSIFLGTSTLLVWAGVIRYLEYFQKYNVLILTMTAAFPKVLRFCCCAGMIYLGYTFCGWIVLGPYHEKSFQKNGFPLTDLQKFLREQKDVPVSEESSQTDVHVQNSAFCCCRRVPEGDDVVLIS</sequence>
<dbReference type="GO" id="GO:0072345">
    <property type="term" value="F:NAADP-sensitive calcium-release channel activity"/>
    <property type="evidence" value="ECO:0007669"/>
    <property type="project" value="TreeGrafter"/>
</dbReference>
<gene>
    <name evidence="4" type="primary">mcoln2</name>
</gene>
<evidence type="ECO:0000313" key="3">
    <source>
        <dbReference type="Proteomes" id="UP000515161"/>
    </source>
</evidence>
<dbReference type="GeneID" id="117555209"/>
<keyword evidence="1" id="KW-0472">Membrane</keyword>
<dbReference type="PANTHER" id="PTHR12127">
    <property type="entry name" value="MUCOLIPIN"/>
    <property type="match status" value="1"/>
</dbReference>
<dbReference type="InterPro" id="IPR049134">
    <property type="entry name" value="MCLN_ECD"/>
</dbReference>
<protein>
    <submittedName>
        <fullName evidence="4">Mucolipin-2 isoform X4</fullName>
    </submittedName>
</protein>
<reference evidence="4" key="1">
    <citation type="submission" date="2025-08" db="UniProtKB">
        <authorList>
            <consortium name="RefSeq"/>
        </authorList>
    </citation>
    <scope>IDENTIFICATION</scope>
</reference>